<dbReference type="EMBL" id="JAQQXT010000002">
    <property type="protein sequence ID" value="MDC8770703.1"/>
    <property type="molecule type" value="Genomic_DNA"/>
</dbReference>
<evidence type="ECO:0000256" key="7">
    <source>
        <dbReference type="ARBA" id="ARBA00023077"/>
    </source>
</evidence>
<evidence type="ECO:0000256" key="12">
    <source>
        <dbReference type="RuleBase" id="RU003357"/>
    </source>
</evidence>
<keyword evidence="8 11" id="KW-0472">Membrane</keyword>
<evidence type="ECO:0000256" key="11">
    <source>
        <dbReference type="PROSITE-ProRule" id="PRU01360"/>
    </source>
</evidence>
<dbReference type="Pfam" id="PF00593">
    <property type="entry name" value="TonB_dep_Rec_b-barrel"/>
    <property type="match status" value="1"/>
</dbReference>
<dbReference type="PANTHER" id="PTHR30069">
    <property type="entry name" value="TONB-DEPENDENT OUTER MEMBRANE RECEPTOR"/>
    <property type="match status" value="1"/>
</dbReference>
<feature type="chain" id="PRO_5045922867" evidence="13">
    <location>
        <begin position="23"/>
        <end position="665"/>
    </location>
</feature>
<accession>A0ABT5K9W0</accession>
<dbReference type="InterPro" id="IPR012910">
    <property type="entry name" value="Plug_dom"/>
</dbReference>
<reference evidence="16 17" key="1">
    <citation type="submission" date="2022-10" db="EMBL/GenBank/DDBJ databases">
        <title>Paucibacter sp. hw1 Genome sequencing.</title>
        <authorList>
            <person name="Park S."/>
        </authorList>
    </citation>
    <scope>NUCLEOTIDE SEQUENCE [LARGE SCALE GENOMIC DNA]</scope>
    <source>
        <strain evidence="17">hw1</strain>
    </source>
</reference>
<comment type="similarity">
    <text evidence="2 11 12">Belongs to the TonB-dependent receptor family.</text>
</comment>
<dbReference type="PANTHER" id="PTHR30069:SF29">
    <property type="entry name" value="HEMOGLOBIN AND HEMOGLOBIN-HAPTOGLOBIN-BINDING PROTEIN 1-RELATED"/>
    <property type="match status" value="1"/>
</dbReference>
<keyword evidence="6 13" id="KW-0732">Signal</keyword>
<keyword evidence="4 11" id="KW-1134">Transmembrane beta strand</keyword>
<keyword evidence="5 11" id="KW-0812">Transmembrane</keyword>
<protein>
    <submittedName>
        <fullName evidence="16">TonB-dependent receptor</fullName>
    </submittedName>
</protein>
<evidence type="ECO:0000256" key="10">
    <source>
        <dbReference type="ARBA" id="ARBA00023237"/>
    </source>
</evidence>
<name>A0ABT5K9W0_9BURK</name>
<keyword evidence="7 12" id="KW-0798">TonB box</keyword>
<evidence type="ECO:0000256" key="2">
    <source>
        <dbReference type="ARBA" id="ARBA00009810"/>
    </source>
</evidence>
<evidence type="ECO:0000256" key="4">
    <source>
        <dbReference type="ARBA" id="ARBA00022452"/>
    </source>
</evidence>
<dbReference type="PROSITE" id="PS52016">
    <property type="entry name" value="TONB_DEPENDENT_REC_3"/>
    <property type="match status" value="1"/>
</dbReference>
<dbReference type="Proteomes" id="UP001221189">
    <property type="component" value="Unassembled WGS sequence"/>
</dbReference>
<feature type="domain" description="TonB-dependent receptor-like beta-barrel" evidence="14">
    <location>
        <begin position="264"/>
        <end position="632"/>
    </location>
</feature>
<evidence type="ECO:0000313" key="16">
    <source>
        <dbReference type="EMBL" id="MDC8770703.1"/>
    </source>
</evidence>
<feature type="domain" description="TonB-dependent receptor plug" evidence="15">
    <location>
        <begin position="67"/>
        <end position="177"/>
    </location>
</feature>
<keyword evidence="10 11" id="KW-0998">Cell outer membrane</keyword>
<dbReference type="Pfam" id="PF07715">
    <property type="entry name" value="Plug"/>
    <property type="match status" value="1"/>
</dbReference>
<feature type="signal peptide" evidence="13">
    <location>
        <begin position="1"/>
        <end position="22"/>
    </location>
</feature>
<evidence type="ECO:0000256" key="9">
    <source>
        <dbReference type="ARBA" id="ARBA00023170"/>
    </source>
</evidence>
<evidence type="ECO:0000256" key="8">
    <source>
        <dbReference type="ARBA" id="ARBA00023136"/>
    </source>
</evidence>
<keyword evidence="3 11" id="KW-0813">Transport</keyword>
<evidence type="ECO:0000259" key="15">
    <source>
        <dbReference type="Pfam" id="PF07715"/>
    </source>
</evidence>
<dbReference type="InterPro" id="IPR037066">
    <property type="entry name" value="Plug_dom_sf"/>
</dbReference>
<evidence type="ECO:0000256" key="5">
    <source>
        <dbReference type="ARBA" id="ARBA00022692"/>
    </source>
</evidence>
<dbReference type="Gene3D" id="2.40.170.20">
    <property type="entry name" value="TonB-dependent receptor, beta-barrel domain"/>
    <property type="match status" value="1"/>
</dbReference>
<evidence type="ECO:0000313" key="17">
    <source>
        <dbReference type="Proteomes" id="UP001221189"/>
    </source>
</evidence>
<evidence type="ECO:0000256" key="13">
    <source>
        <dbReference type="SAM" id="SignalP"/>
    </source>
</evidence>
<keyword evidence="17" id="KW-1185">Reference proteome</keyword>
<dbReference type="RefSeq" id="WP_273599117.1">
    <property type="nucleotide sequence ID" value="NZ_JAQQXT010000002.1"/>
</dbReference>
<sequence>MLLRAKLAAAALLLLAIGASSAASSAAPAPADPDQEMGLEELLRQPLKEVPRDVEVSTASRFTQSAAQAPSTTYVITANEIARFGFRNISDILRALPGLYTTSDGFFSYVGARGLGRPGDLNTRLLFLIDGMRVNENVYDAALLGGDFFLDAELIERVEFTPGPGSALYGNNAFLGVVNVMSKRADKLGGAELRASRDSLGLQQARISLGHRSEAGWEGWLAASEARQDHIALPYETPPEAVNAQRELLWTNSKRLFGSFNAGDWALRAGYSEAKLGAPSYRAESMPAQFDQAYILSDNSFVALNHERSLGPDWDLFASVSAKRSNYRDRFPSMDPQSGQQRLFGTTSRGRWSNWDLRLSTRRWANHRLMAGLELQNDAEMRILTGLEGEPALQEFFGDNRRVGIFVQDEWQIADKQQLILGLRRDSSKVADPSINPRLAWVWSGVSDATLRLMYGSAFRAPNLNEFALNSSWEVALPKPERVRTLEAAWDQALTPQLQYRVSVFASRLLDLIELNQVDLPVYENSRPLRNYGSELELERRWDQGARLRMGLSLQRSRDEQGAGLSNSPAALFKLFYSQPIWGDALQLSWQSFAMSQRQTAAQSLPGYWLNNVNLLWRPRLDVDLSLGFYNLGNTRVIDRPRVDQSASQQPGRSVQLALSWRFGS</sequence>
<comment type="subcellular location">
    <subcellularLocation>
        <location evidence="1 11">Cell outer membrane</location>
        <topology evidence="1 11">Multi-pass membrane protein</topology>
    </subcellularLocation>
</comment>
<evidence type="ECO:0000256" key="3">
    <source>
        <dbReference type="ARBA" id="ARBA00022448"/>
    </source>
</evidence>
<dbReference type="Gene3D" id="2.170.130.10">
    <property type="entry name" value="TonB-dependent receptor, plug domain"/>
    <property type="match status" value="1"/>
</dbReference>
<evidence type="ECO:0000259" key="14">
    <source>
        <dbReference type="Pfam" id="PF00593"/>
    </source>
</evidence>
<evidence type="ECO:0000256" key="1">
    <source>
        <dbReference type="ARBA" id="ARBA00004571"/>
    </source>
</evidence>
<proteinExistence type="inferred from homology"/>
<gene>
    <name evidence="16" type="ORF">PRZ03_03895</name>
</gene>
<organism evidence="16 17">
    <name type="scientific">Roseateles albus</name>
    <dbReference type="NCBI Taxonomy" id="2987525"/>
    <lineage>
        <taxon>Bacteria</taxon>
        <taxon>Pseudomonadati</taxon>
        <taxon>Pseudomonadota</taxon>
        <taxon>Betaproteobacteria</taxon>
        <taxon>Burkholderiales</taxon>
        <taxon>Sphaerotilaceae</taxon>
        <taxon>Roseateles</taxon>
    </lineage>
</organism>
<dbReference type="SUPFAM" id="SSF56935">
    <property type="entry name" value="Porins"/>
    <property type="match status" value="1"/>
</dbReference>
<dbReference type="InterPro" id="IPR039426">
    <property type="entry name" value="TonB-dep_rcpt-like"/>
</dbReference>
<evidence type="ECO:0000256" key="6">
    <source>
        <dbReference type="ARBA" id="ARBA00022729"/>
    </source>
</evidence>
<comment type="caution">
    <text evidence="16">The sequence shown here is derived from an EMBL/GenBank/DDBJ whole genome shotgun (WGS) entry which is preliminary data.</text>
</comment>
<keyword evidence="9 16" id="KW-0675">Receptor</keyword>
<dbReference type="InterPro" id="IPR036942">
    <property type="entry name" value="Beta-barrel_TonB_sf"/>
</dbReference>
<dbReference type="InterPro" id="IPR000531">
    <property type="entry name" value="Beta-barrel_TonB"/>
</dbReference>